<dbReference type="SUPFAM" id="SSF52540">
    <property type="entry name" value="P-loop containing nucleoside triphosphate hydrolases"/>
    <property type="match status" value="1"/>
</dbReference>
<name>A0A3Q0IVY1_DIACI</name>
<reference evidence="2" key="1">
    <citation type="submission" date="2025-08" db="UniProtKB">
        <authorList>
            <consortium name="RefSeq"/>
        </authorList>
    </citation>
    <scope>IDENTIFICATION</scope>
</reference>
<gene>
    <name evidence="2" type="primary">LOC113468011</name>
</gene>
<accession>A0A3Q0IVY1</accession>
<dbReference type="PANTHER" id="PTHR47835">
    <property type="entry name" value="HFM1, ATP DEPENDENT DNA HELICASE HOMOLOG"/>
    <property type="match status" value="1"/>
</dbReference>
<organism evidence="1 2">
    <name type="scientific">Diaphorina citri</name>
    <name type="common">Asian citrus psyllid</name>
    <dbReference type="NCBI Taxonomy" id="121845"/>
    <lineage>
        <taxon>Eukaryota</taxon>
        <taxon>Metazoa</taxon>
        <taxon>Ecdysozoa</taxon>
        <taxon>Arthropoda</taxon>
        <taxon>Hexapoda</taxon>
        <taxon>Insecta</taxon>
        <taxon>Pterygota</taxon>
        <taxon>Neoptera</taxon>
        <taxon>Paraneoptera</taxon>
        <taxon>Hemiptera</taxon>
        <taxon>Sternorrhyncha</taxon>
        <taxon>Psylloidea</taxon>
        <taxon>Psyllidae</taxon>
        <taxon>Diaphorininae</taxon>
        <taxon>Diaphorina</taxon>
    </lineage>
</organism>
<dbReference type="Gene3D" id="3.40.50.300">
    <property type="entry name" value="P-loop containing nucleotide triphosphate hydrolases"/>
    <property type="match status" value="1"/>
</dbReference>
<dbReference type="Proteomes" id="UP000079169">
    <property type="component" value="Unplaced"/>
</dbReference>
<dbReference type="PaxDb" id="121845-A0A3Q0IVY1"/>
<sequence length="62" mass="6935">MMGRAGRPQFDDSGVAVVMVHDAKKNYYKKFLYEPFPVESSLLPVLPDHFNAEIVAITGSSY</sequence>
<dbReference type="GO" id="GO:0043138">
    <property type="term" value="F:3'-5' DNA helicase activity"/>
    <property type="evidence" value="ECO:0007669"/>
    <property type="project" value="UniProtKB-EC"/>
</dbReference>
<dbReference type="KEGG" id="dci:113468011"/>
<dbReference type="RefSeq" id="XP_026680431.1">
    <property type="nucleotide sequence ID" value="XM_026824630.1"/>
</dbReference>
<dbReference type="PANTHER" id="PTHR47835:SF3">
    <property type="entry name" value="HELICASE FOR MEIOSIS 1"/>
    <property type="match status" value="1"/>
</dbReference>
<evidence type="ECO:0000313" key="2">
    <source>
        <dbReference type="RefSeq" id="XP_026680431.1"/>
    </source>
</evidence>
<keyword evidence="1" id="KW-1185">Reference proteome</keyword>
<dbReference type="GeneID" id="113468011"/>
<evidence type="ECO:0000313" key="1">
    <source>
        <dbReference type="Proteomes" id="UP000079169"/>
    </source>
</evidence>
<dbReference type="InterPro" id="IPR052247">
    <property type="entry name" value="Meiotic_Crossover_Helicase"/>
</dbReference>
<protein>
    <submittedName>
        <fullName evidence="2">Activating signal cointegrator 1 complex subunit 3-like</fullName>
    </submittedName>
</protein>
<dbReference type="AlphaFoldDB" id="A0A3Q0IVY1"/>
<dbReference type="InterPro" id="IPR027417">
    <property type="entry name" value="P-loop_NTPase"/>
</dbReference>
<proteinExistence type="predicted"/>
<dbReference type="GO" id="GO:0016787">
    <property type="term" value="F:hydrolase activity"/>
    <property type="evidence" value="ECO:0007669"/>
    <property type="project" value="UniProtKB-KW"/>
</dbReference>
<dbReference type="STRING" id="121845.A0A3Q0IVY1"/>